<dbReference type="Pfam" id="PF00512">
    <property type="entry name" value="HisKA"/>
    <property type="match status" value="1"/>
</dbReference>
<dbReference type="SUPFAM" id="SSF158472">
    <property type="entry name" value="HAMP domain-like"/>
    <property type="match status" value="1"/>
</dbReference>
<evidence type="ECO:0000313" key="19">
    <source>
        <dbReference type="Proteomes" id="UP000033607"/>
    </source>
</evidence>
<keyword evidence="11 15" id="KW-0472">Membrane</keyword>
<dbReference type="Gene3D" id="1.10.287.130">
    <property type="match status" value="1"/>
</dbReference>
<evidence type="ECO:0000256" key="11">
    <source>
        <dbReference type="ARBA" id="ARBA00023136"/>
    </source>
</evidence>
<name>A0A0F5YBG9_9CYAN</name>
<keyword evidence="8 18" id="KW-0418">Kinase</keyword>
<feature type="coiled-coil region" evidence="14">
    <location>
        <begin position="232"/>
        <end position="263"/>
    </location>
</feature>
<dbReference type="SMART" id="SM00388">
    <property type="entry name" value="HisKA"/>
    <property type="match status" value="1"/>
</dbReference>
<dbReference type="CDD" id="cd06225">
    <property type="entry name" value="HAMP"/>
    <property type="match status" value="1"/>
</dbReference>
<comment type="similarity">
    <text evidence="3">In the N-terminal section; belongs to the phytochrome family.</text>
</comment>
<dbReference type="Gene3D" id="3.30.450.20">
    <property type="entry name" value="PAS domain"/>
    <property type="match status" value="1"/>
</dbReference>
<dbReference type="InterPro" id="IPR050736">
    <property type="entry name" value="Sensor_HK_Regulatory"/>
</dbReference>
<dbReference type="InterPro" id="IPR003661">
    <property type="entry name" value="HisK_dim/P_dom"/>
</dbReference>
<comment type="caution">
    <text evidence="18">The sequence shown here is derived from an EMBL/GenBank/DDBJ whole genome shotgun (WGS) entry which is preliminary data.</text>
</comment>
<dbReference type="SUPFAM" id="SSF47384">
    <property type="entry name" value="Homodimeric domain of signal transducing histidine kinase"/>
    <property type="match status" value="1"/>
</dbReference>
<dbReference type="FunFam" id="1.10.287.130:FF:000038">
    <property type="entry name" value="Sensory transduction histidine kinase"/>
    <property type="match status" value="1"/>
</dbReference>
<dbReference type="Pfam" id="PF08448">
    <property type="entry name" value="PAS_4"/>
    <property type="match status" value="1"/>
</dbReference>
<comment type="catalytic activity">
    <reaction evidence="1">
        <text>ATP + protein L-histidine = ADP + protein N-phospho-L-histidine.</text>
        <dbReference type="EC" id="2.7.13.3"/>
    </reaction>
</comment>
<dbReference type="SUPFAM" id="SSF55874">
    <property type="entry name" value="ATPase domain of HSP90 chaperone/DNA topoisomerase II/histidine kinase"/>
    <property type="match status" value="1"/>
</dbReference>
<evidence type="ECO:0000256" key="10">
    <source>
        <dbReference type="ARBA" id="ARBA00023012"/>
    </source>
</evidence>
<keyword evidence="9" id="KW-0067">ATP-binding</keyword>
<evidence type="ECO:0000256" key="1">
    <source>
        <dbReference type="ARBA" id="ARBA00000085"/>
    </source>
</evidence>
<dbReference type="GO" id="GO:0005524">
    <property type="term" value="F:ATP binding"/>
    <property type="evidence" value="ECO:0007669"/>
    <property type="project" value="UniProtKB-KW"/>
</dbReference>
<dbReference type="PROSITE" id="PS50109">
    <property type="entry name" value="HIS_KIN"/>
    <property type="match status" value="1"/>
</dbReference>
<evidence type="ECO:0000256" key="5">
    <source>
        <dbReference type="ARBA" id="ARBA00022553"/>
    </source>
</evidence>
<keyword evidence="15" id="KW-1133">Transmembrane helix</keyword>
<feature type="domain" description="Histidine kinase" evidence="16">
    <location>
        <begin position="400"/>
        <end position="645"/>
    </location>
</feature>
<feature type="coiled-coil region" evidence="14">
    <location>
        <begin position="373"/>
        <end position="400"/>
    </location>
</feature>
<evidence type="ECO:0000256" key="3">
    <source>
        <dbReference type="ARBA" id="ARBA00006402"/>
    </source>
</evidence>
<dbReference type="SUPFAM" id="SSF55785">
    <property type="entry name" value="PYP-like sensor domain (PAS domain)"/>
    <property type="match status" value="1"/>
</dbReference>
<dbReference type="EC" id="2.7.13.3" evidence="4"/>
<feature type="domain" description="HAMP" evidence="17">
    <location>
        <begin position="192"/>
        <end position="244"/>
    </location>
</feature>
<reference evidence="18 19" key="1">
    <citation type="submission" date="2015-06" db="EMBL/GenBank/DDBJ databases">
        <title>Draft genome assembly of filamentous brackish cyanobacterium Limnoraphis robusta strain CS-951.</title>
        <authorList>
            <person name="Willis A."/>
            <person name="Parks M."/>
            <person name="Burford M.A."/>
        </authorList>
    </citation>
    <scope>NUCLEOTIDE SEQUENCE [LARGE SCALE GENOMIC DNA]</scope>
    <source>
        <strain evidence="18 19">CS-951</strain>
    </source>
</reference>
<evidence type="ECO:0000256" key="7">
    <source>
        <dbReference type="ARBA" id="ARBA00022741"/>
    </source>
</evidence>
<organism evidence="18 19">
    <name type="scientific">Limnoraphis robusta CS-951</name>
    <dbReference type="NCBI Taxonomy" id="1637645"/>
    <lineage>
        <taxon>Bacteria</taxon>
        <taxon>Bacillati</taxon>
        <taxon>Cyanobacteriota</taxon>
        <taxon>Cyanophyceae</taxon>
        <taxon>Oscillatoriophycideae</taxon>
        <taxon>Oscillatoriales</taxon>
        <taxon>Sirenicapillariaceae</taxon>
        <taxon>Limnoraphis</taxon>
    </lineage>
</organism>
<accession>A0A0F5YBG9</accession>
<evidence type="ECO:0000256" key="12">
    <source>
        <dbReference type="ARBA" id="ARBA00023306"/>
    </source>
</evidence>
<keyword evidence="6" id="KW-0808">Transferase</keyword>
<evidence type="ECO:0000256" key="9">
    <source>
        <dbReference type="ARBA" id="ARBA00022840"/>
    </source>
</evidence>
<dbReference type="InterPro" id="IPR003594">
    <property type="entry name" value="HATPase_dom"/>
</dbReference>
<evidence type="ECO:0000256" key="8">
    <source>
        <dbReference type="ARBA" id="ARBA00022777"/>
    </source>
</evidence>
<evidence type="ECO:0000256" key="4">
    <source>
        <dbReference type="ARBA" id="ARBA00012438"/>
    </source>
</evidence>
<dbReference type="SMART" id="SM00304">
    <property type="entry name" value="HAMP"/>
    <property type="match status" value="1"/>
</dbReference>
<proteinExistence type="inferred from homology"/>
<feature type="transmembrane region" description="Helical" evidence="15">
    <location>
        <begin position="173"/>
        <end position="191"/>
    </location>
</feature>
<dbReference type="FunFam" id="3.30.565.10:FF:000010">
    <property type="entry name" value="Sensor histidine kinase RcsC"/>
    <property type="match status" value="1"/>
</dbReference>
<evidence type="ECO:0000256" key="15">
    <source>
        <dbReference type="SAM" id="Phobius"/>
    </source>
</evidence>
<dbReference type="InterPro" id="IPR036890">
    <property type="entry name" value="HATPase_C_sf"/>
</dbReference>
<feature type="transmembrane region" description="Helical" evidence="15">
    <location>
        <begin position="15"/>
        <end position="35"/>
    </location>
</feature>
<evidence type="ECO:0000313" key="18">
    <source>
        <dbReference type="EMBL" id="KKD35565.1"/>
    </source>
</evidence>
<dbReference type="InterPro" id="IPR004358">
    <property type="entry name" value="Sig_transdc_His_kin-like_C"/>
</dbReference>
<dbReference type="AlphaFoldDB" id="A0A0F5YBG9"/>
<dbReference type="GO" id="GO:0000155">
    <property type="term" value="F:phosphorelay sensor kinase activity"/>
    <property type="evidence" value="ECO:0007669"/>
    <property type="project" value="InterPro"/>
</dbReference>
<evidence type="ECO:0000259" key="16">
    <source>
        <dbReference type="PROSITE" id="PS50109"/>
    </source>
</evidence>
<gene>
    <name evidence="18" type="ORF">WN50_24580</name>
</gene>
<dbReference type="CDD" id="cd00082">
    <property type="entry name" value="HisKA"/>
    <property type="match status" value="1"/>
</dbReference>
<dbReference type="PANTHER" id="PTHR43711">
    <property type="entry name" value="TWO-COMPONENT HISTIDINE KINASE"/>
    <property type="match status" value="1"/>
</dbReference>
<dbReference type="InterPro" id="IPR003660">
    <property type="entry name" value="HAMP_dom"/>
</dbReference>
<keyword evidence="7" id="KW-0547">Nucleotide-binding</keyword>
<dbReference type="PRINTS" id="PR00344">
    <property type="entry name" value="BCTRLSENSOR"/>
</dbReference>
<comment type="subcellular location">
    <subcellularLocation>
        <location evidence="2">Membrane</location>
    </subcellularLocation>
</comment>
<dbReference type="CDD" id="cd16922">
    <property type="entry name" value="HATPase_EvgS-ArcB-TorS-like"/>
    <property type="match status" value="1"/>
</dbReference>
<dbReference type="Proteomes" id="UP000033607">
    <property type="component" value="Unassembled WGS sequence"/>
</dbReference>
<dbReference type="PATRIC" id="fig|1637645.4.peg.1627"/>
<keyword evidence="15" id="KW-0812">Transmembrane</keyword>
<dbReference type="InterPro" id="IPR036097">
    <property type="entry name" value="HisK_dim/P_sf"/>
</dbReference>
<protein>
    <recommendedName>
        <fullName evidence="13">Circadian input-output histidine kinase CikA</fullName>
        <ecNumber evidence="4">2.7.13.3</ecNumber>
    </recommendedName>
</protein>
<dbReference type="PROSITE" id="PS50885">
    <property type="entry name" value="HAMP"/>
    <property type="match status" value="1"/>
</dbReference>
<sequence length="660" mass="73826">MRLFGIRRVSLASKLTLAMTSLVIVAVVSVTWLSLRREQQTFRKELEQQAKILLDTLAVTTADSLYMLNADFMEEIMGQLGADQVLSAGRIYEKQGRIVADAYSDSVLVHRVEPDPFGQILVQSNHTIFQWEDDQLLAGKAVKVGRQRLGAVSVGLSTAPLEAKMAAVRNQGLIVAITAATAGTALALVLSRSITEPLQQMTAATQRLAEGDLTQKITIQTQDELELLADSFNRMTDQLRELIESKEKLIQSLEHRAEALRQSEAKNRALLNAIPDLMFRFSREGIFLDFKASRNGYLLQSLSKHLNKTVYDLLPEHVAQLYTDHVLEALQTDQIQIFEYEWFIDGKRCHFEARIVVSGNNEVLAIVRDITDSKLAQIELQQAKEEAEAANHAKSEFLASMSHELRTPLNAIIGYSDLLREDAEDLGYTDFIPDLEQIKASGLHLLALIQDILDISKLESGEMNLYLEQFDIATLINEVQAIVQPLVHKNNNKFNIDCLNSIGLMYADRTKVKQALLNLLSNAAKFTQQGCVTLKVVRTTEPIQNGHSPREQKNGLESYNNADKISDNWIVFSVIDTGIGMTPEQVEKVFQPFVQADNSTTRKYGGTGLGLSISLRFCQMMQGTIQVQSELDVGSTFMILLPEYVPEFLTKEEQKKLASH</sequence>
<dbReference type="SMART" id="SM00387">
    <property type="entry name" value="HATPase_c"/>
    <property type="match status" value="1"/>
</dbReference>
<dbReference type="PANTHER" id="PTHR43711:SF26">
    <property type="entry name" value="SENSOR HISTIDINE KINASE RCSC"/>
    <property type="match status" value="1"/>
</dbReference>
<dbReference type="OrthoDB" id="510512at2"/>
<dbReference type="Gene3D" id="3.30.565.10">
    <property type="entry name" value="Histidine kinase-like ATPase, C-terminal domain"/>
    <property type="match status" value="1"/>
</dbReference>
<dbReference type="GO" id="GO:0016020">
    <property type="term" value="C:membrane"/>
    <property type="evidence" value="ECO:0007669"/>
    <property type="project" value="UniProtKB-SubCell"/>
</dbReference>
<evidence type="ECO:0000256" key="2">
    <source>
        <dbReference type="ARBA" id="ARBA00004370"/>
    </source>
</evidence>
<evidence type="ECO:0000256" key="14">
    <source>
        <dbReference type="SAM" id="Coils"/>
    </source>
</evidence>
<keyword evidence="14" id="KW-0175">Coiled coil</keyword>
<evidence type="ECO:0000259" key="17">
    <source>
        <dbReference type="PROSITE" id="PS50885"/>
    </source>
</evidence>
<dbReference type="InterPro" id="IPR013656">
    <property type="entry name" value="PAS_4"/>
</dbReference>
<dbReference type="Gene3D" id="6.10.340.10">
    <property type="match status" value="1"/>
</dbReference>
<dbReference type="Pfam" id="PF02518">
    <property type="entry name" value="HATPase_c"/>
    <property type="match status" value="1"/>
</dbReference>
<evidence type="ECO:0000256" key="6">
    <source>
        <dbReference type="ARBA" id="ARBA00022679"/>
    </source>
</evidence>
<keyword evidence="10" id="KW-0902">Two-component regulatory system</keyword>
<dbReference type="InterPro" id="IPR005467">
    <property type="entry name" value="His_kinase_dom"/>
</dbReference>
<dbReference type="InterPro" id="IPR035965">
    <property type="entry name" value="PAS-like_dom_sf"/>
</dbReference>
<keyword evidence="12" id="KW-0131">Cell cycle</keyword>
<dbReference type="EMBL" id="LATL02000082">
    <property type="protein sequence ID" value="KKD35565.1"/>
    <property type="molecule type" value="Genomic_DNA"/>
</dbReference>
<keyword evidence="5" id="KW-0597">Phosphoprotein</keyword>
<dbReference type="Pfam" id="PF00672">
    <property type="entry name" value="HAMP"/>
    <property type="match status" value="1"/>
</dbReference>
<evidence type="ECO:0000256" key="13">
    <source>
        <dbReference type="ARBA" id="ARBA00074306"/>
    </source>
</evidence>